<organism evidence="2 3">
    <name type="scientific">Alicyclobacillus mengziensis</name>
    <dbReference type="NCBI Taxonomy" id="2931921"/>
    <lineage>
        <taxon>Bacteria</taxon>
        <taxon>Bacillati</taxon>
        <taxon>Bacillota</taxon>
        <taxon>Bacilli</taxon>
        <taxon>Bacillales</taxon>
        <taxon>Alicyclobacillaceae</taxon>
        <taxon>Alicyclobacillus</taxon>
    </lineage>
</organism>
<evidence type="ECO:0000259" key="1">
    <source>
        <dbReference type="Pfam" id="PF00583"/>
    </source>
</evidence>
<name>A0A9X7Z5D7_9BACL</name>
<protein>
    <recommendedName>
        <fullName evidence="1">N-acetyltransferase domain-containing protein</fullName>
    </recommendedName>
</protein>
<reference evidence="2 3" key="1">
    <citation type="submission" date="2021-02" db="EMBL/GenBank/DDBJ databases">
        <title>Alicyclobacillus curvatus sp. nov. and Alicyclobacillus mengziensis sp. nov., two acidophilic bacteria isolated from acid mine drainage.</title>
        <authorList>
            <person name="Huang Y."/>
        </authorList>
    </citation>
    <scope>NUCLEOTIDE SEQUENCE [LARGE SCALE GENOMIC DNA]</scope>
    <source>
        <strain evidence="2 3">S30H14</strain>
    </source>
</reference>
<accession>A0A9X7Z5D7</accession>
<dbReference type="InterPro" id="IPR016181">
    <property type="entry name" value="Acyl_CoA_acyltransferase"/>
</dbReference>
<dbReference type="KEGG" id="afx:JZ786_20670"/>
<dbReference type="SUPFAM" id="SSF55729">
    <property type="entry name" value="Acyl-CoA N-acyltransferases (Nat)"/>
    <property type="match status" value="1"/>
</dbReference>
<evidence type="ECO:0000313" key="3">
    <source>
        <dbReference type="Proteomes" id="UP000663505"/>
    </source>
</evidence>
<dbReference type="Pfam" id="PF00583">
    <property type="entry name" value="Acetyltransf_1"/>
    <property type="match status" value="1"/>
</dbReference>
<dbReference type="EMBL" id="CP071182">
    <property type="protein sequence ID" value="QSO46819.1"/>
    <property type="molecule type" value="Genomic_DNA"/>
</dbReference>
<dbReference type="InterPro" id="IPR000182">
    <property type="entry name" value="GNAT_dom"/>
</dbReference>
<dbReference type="GO" id="GO:0016747">
    <property type="term" value="F:acyltransferase activity, transferring groups other than amino-acyl groups"/>
    <property type="evidence" value="ECO:0007669"/>
    <property type="project" value="InterPro"/>
</dbReference>
<proteinExistence type="predicted"/>
<dbReference type="Proteomes" id="UP000663505">
    <property type="component" value="Chromosome"/>
</dbReference>
<sequence length="239" mass="26475">MCNSSGMPEIVLKSMTTQDAQGIWLNGHRDPAWPETSRTLRGFQTLVADWQAAEVMGWGWVRAVHLYSYDSKTSTVNAQRALAETSHVIGFVTFHELDESWTDVLHKAIECGTYVVPTFRGLGLNRLIKAASVTFGLTALGADSILYAVPVSNHSALRSLKRILGETKAADKTGTEVTATEAGAEKANTVLAESRFQKWLQYREWKEGKSFHLFIIDLESAKACNLLNPDGNHSHLIRE</sequence>
<feature type="domain" description="N-acetyltransferase" evidence="1">
    <location>
        <begin position="82"/>
        <end position="165"/>
    </location>
</feature>
<keyword evidence="3" id="KW-1185">Reference proteome</keyword>
<dbReference type="Gene3D" id="3.40.630.30">
    <property type="match status" value="1"/>
</dbReference>
<gene>
    <name evidence="2" type="ORF">JZ786_20670</name>
</gene>
<dbReference type="RefSeq" id="WP_206656181.1">
    <property type="nucleotide sequence ID" value="NZ_CP071182.1"/>
</dbReference>
<dbReference type="AlphaFoldDB" id="A0A9X7Z5D7"/>
<evidence type="ECO:0000313" key="2">
    <source>
        <dbReference type="EMBL" id="QSO46819.1"/>
    </source>
</evidence>